<dbReference type="Pfam" id="PF00534">
    <property type="entry name" value="Glycos_transf_1"/>
    <property type="match status" value="1"/>
</dbReference>
<sequence length="356" mass="39288">MPAMIFHAAYRLNPASVSASAIRPIQMKAAFAEAGFDVFDLTGTAAERAAKFAKLKDAVSAGQTFDFMYSESSTIPPMIGDPNHFPHPIIDARIFAWLAQKTIPCSVFYRDIYWRFADYVARVGKPLASAMRQMYKAELFLYRRYMTKIYVPSLEMAAKVPQLDGAPVVALPPGGINTDAVAPPSPLHLLYVGGIGAHYQLDELVAALKISPQAQLTICTSRDRWEAAAGQYGIDDCPNIQVVHRSGRELIELYRQANVAAIMVDPSHYWQFAVPVKLFEYVNYGKPILVSRSTLAAEIVEKNGWGWAIDNDRGVIARALAELPASDIEQTTARVEAARSAHTWVARAKQVARDLS</sequence>
<dbReference type="GO" id="GO:0016757">
    <property type="term" value="F:glycosyltransferase activity"/>
    <property type="evidence" value="ECO:0007669"/>
    <property type="project" value="InterPro"/>
</dbReference>
<evidence type="ECO:0000313" key="3">
    <source>
        <dbReference type="EMBL" id="AZR06653.1"/>
    </source>
</evidence>
<dbReference type="Proteomes" id="UP000275951">
    <property type="component" value="Chromosome"/>
</dbReference>
<name>A0A3Q9GFN3_9ACTO</name>
<proteinExistence type="predicted"/>
<gene>
    <name evidence="3" type="ORF">EBQ10_04640</name>
</gene>
<dbReference type="AlphaFoldDB" id="A0A3Q9GFN3"/>
<feature type="domain" description="Glycosyl transferase family 1" evidence="2">
    <location>
        <begin position="186"/>
        <end position="327"/>
    </location>
</feature>
<protein>
    <submittedName>
        <fullName evidence="3">Glycosyltransferase</fullName>
    </submittedName>
</protein>
<evidence type="ECO:0000259" key="2">
    <source>
        <dbReference type="Pfam" id="PF00534"/>
    </source>
</evidence>
<dbReference type="Gene3D" id="3.40.50.2000">
    <property type="entry name" value="Glycogen Phosphorylase B"/>
    <property type="match status" value="1"/>
</dbReference>
<reference evidence="3 4" key="1">
    <citation type="submission" date="2018-11" db="EMBL/GenBank/DDBJ databases">
        <title>Multidrug-resistant genes are associated with an 42-kb island TGI1 carrying a complex class 1 integron in a Trueperella pyogenes.</title>
        <authorList>
            <person name="Dong W."/>
        </authorList>
    </citation>
    <scope>NUCLEOTIDE SEQUENCE [LARGE SCALE GENOMIC DNA]</scope>
    <source>
        <strain evidence="3 4">TP4</strain>
    </source>
</reference>
<dbReference type="RefSeq" id="WP_126920057.1">
    <property type="nucleotide sequence ID" value="NZ_CP033905.1"/>
</dbReference>
<dbReference type="EMBL" id="CP033905">
    <property type="protein sequence ID" value="AZR06653.1"/>
    <property type="molecule type" value="Genomic_DNA"/>
</dbReference>
<evidence type="ECO:0000313" key="4">
    <source>
        <dbReference type="Proteomes" id="UP000275951"/>
    </source>
</evidence>
<dbReference type="SUPFAM" id="SSF53756">
    <property type="entry name" value="UDP-Glycosyltransferase/glycogen phosphorylase"/>
    <property type="match status" value="1"/>
</dbReference>
<accession>A0A3Q9GFN3</accession>
<dbReference type="InterPro" id="IPR001296">
    <property type="entry name" value="Glyco_trans_1"/>
</dbReference>
<keyword evidence="1 3" id="KW-0808">Transferase</keyword>
<organism evidence="3 4">
    <name type="scientific">Trueperella pyogenes</name>
    <dbReference type="NCBI Taxonomy" id="1661"/>
    <lineage>
        <taxon>Bacteria</taxon>
        <taxon>Bacillati</taxon>
        <taxon>Actinomycetota</taxon>
        <taxon>Actinomycetes</taxon>
        <taxon>Actinomycetales</taxon>
        <taxon>Actinomycetaceae</taxon>
        <taxon>Trueperella</taxon>
    </lineage>
</organism>
<evidence type="ECO:0000256" key="1">
    <source>
        <dbReference type="ARBA" id="ARBA00022679"/>
    </source>
</evidence>